<feature type="transmembrane region" description="Helical" evidence="1">
    <location>
        <begin position="167"/>
        <end position="187"/>
    </location>
</feature>
<feature type="transmembrane region" description="Helical" evidence="1">
    <location>
        <begin position="417"/>
        <end position="434"/>
    </location>
</feature>
<name>A0ABY8ASK4_9GAMM</name>
<feature type="transmembrane region" description="Helical" evidence="1">
    <location>
        <begin position="194"/>
        <end position="211"/>
    </location>
</feature>
<feature type="transmembrane region" description="Helical" evidence="1">
    <location>
        <begin position="440"/>
        <end position="462"/>
    </location>
</feature>
<gene>
    <name evidence="2" type="ORF">PXX05_12770</name>
</gene>
<feature type="transmembrane region" description="Helical" evidence="1">
    <location>
        <begin position="41"/>
        <end position="70"/>
    </location>
</feature>
<feature type="transmembrane region" description="Helical" evidence="1">
    <location>
        <begin position="382"/>
        <end position="405"/>
    </location>
</feature>
<reference evidence="2 3" key="1">
    <citation type="submission" date="2023-02" db="EMBL/GenBank/DDBJ databases">
        <title>Genome Sequence of L. cardiaca H63T.</title>
        <authorList>
            <person name="Lopez A.E."/>
            <person name="Cianciotto N.P."/>
        </authorList>
    </citation>
    <scope>NUCLEOTIDE SEQUENCE [LARGE SCALE GENOMIC DNA]</scope>
    <source>
        <strain evidence="2 3">H63</strain>
    </source>
</reference>
<feature type="transmembrane region" description="Helical" evidence="1">
    <location>
        <begin position="91"/>
        <end position="110"/>
    </location>
</feature>
<keyword evidence="1" id="KW-0812">Transmembrane</keyword>
<organism evidence="2 3">
    <name type="scientific">Legionella cardiaca</name>
    <dbReference type="NCBI Taxonomy" id="1071983"/>
    <lineage>
        <taxon>Bacteria</taxon>
        <taxon>Pseudomonadati</taxon>
        <taxon>Pseudomonadota</taxon>
        <taxon>Gammaproteobacteria</taxon>
        <taxon>Legionellales</taxon>
        <taxon>Legionellaceae</taxon>
        <taxon>Legionella</taxon>
    </lineage>
</organism>
<feature type="transmembrane region" description="Helical" evidence="1">
    <location>
        <begin position="338"/>
        <end position="362"/>
    </location>
</feature>
<keyword evidence="3" id="KW-1185">Reference proteome</keyword>
<evidence type="ECO:0000313" key="3">
    <source>
        <dbReference type="Proteomes" id="UP001222087"/>
    </source>
</evidence>
<feature type="transmembrane region" description="Helical" evidence="1">
    <location>
        <begin position="217"/>
        <end position="233"/>
    </location>
</feature>
<feature type="transmembrane region" description="Helical" evidence="1">
    <location>
        <begin position="242"/>
        <end position="265"/>
    </location>
</feature>
<dbReference type="RefSeq" id="WP_275088575.1">
    <property type="nucleotide sequence ID" value="NZ_CP119078.1"/>
</dbReference>
<evidence type="ECO:0008006" key="4">
    <source>
        <dbReference type="Google" id="ProtNLM"/>
    </source>
</evidence>
<accession>A0ABY8ASK4</accession>
<feature type="transmembrane region" description="Helical" evidence="1">
    <location>
        <begin position="277"/>
        <end position="295"/>
    </location>
</feature>
<evidence type="ECO:0000256" key="1">
    <source>
        <dbReference type="SAM" id="Phobius"/>
    </source>
</evidence>
<protein>
    <recommendedName>
        <fullName evidence="4">Glycosyltransferase RgtA/B/C/D-like domain-containing protein</fullName>
    </recommendedName>
</protein>
<feature type="transmembrane region" description="Helical" evidence="1">
    <location>
        <begin position="143"/>
        <end position="161"/>
    </location>
</feature>
<dbReference type="Proteomes" id="UP001222087">
    <property type="component" value="Chromosome"/>
</dbReference>
<keyword evidence="1" id="KW-0472">Membrane</keyword>
<dbReference type="EMBL" id="CP119078">
    <property type="protein sequence ID" value="WED42759.1"/>
    <property type="molecule type" value="Genomic_DNA"/>
</dbReference>
<keyword evidence="1" id="KW-1133">Transmembrane helix</keyword>
<proteinExistence type="predicted"/>
<sequence length="552" mass="63391">MLFVFCALFSFVLIGWGFLFNRLFKTNLAEGLLNATAFSGLLIFYGFLFSIPQIMSLMLLGFGGFLFIFFILHEVKNRHKLPDVRENLRTICVYLALCCLCFFIAYGLKFRSIDDYSFWGTISKYLFIFHSLPVNSDYINPSYLTYIPGMASFHYLLYSLANQYSQLLGYFAQGLVLISAMVVFFDAKNSLRSLVFLGLWLILFTLAYGTIFARMEVDAYVAAYLFAITWLIYKKGNKPQCLFFPIIFLSVIKEIGLAFSVLSLILLALLESKNRKILFQCFGIFIAVLATKLLWKLHVSTYGFHSFSQGISLKSAASALNPFNQYYQKVQFLYVKEIFLASFDYLIKIPYIVIYLFIGGLWCGLLKKSPIDKTRLNKTMGVFATFALLYLVMLYCLQAIVFAVGHENKEILGFHRYYNMLFLPWFCLIIFIALDASKTTAYASLFKPAPMIIVLLATALLVGGKIERMRKFYQPNELYQIYNLVDSAKAQLKNKSWSVCLVNPPKPSYQITMPLSYFFMPNRIFYPASALSNCELNLAWDNNGKFTIHRVI</sequence>
<evidence type="ECO:0000313" key="2">
    <source>
        <dbReference type="EMBL" id="WED42759.1"/>
    </source>
</evidence>